<sequence length="47" mass="5355">MFLHLLKICMDVSLDQNVMLRYRQECDWMIGPSVVEVELGGASPSDQ</sequence>
<reference evidence="1 2" key="1">
    <citation type="submission" date="2015-10" db="EMBL/GenBank/DDBJ databases">
        <authorList>
            <person name="Gilbert D.G."/>
        </authorList>
    </citation>
    <scope>NUCLEOTIDE SEQUENCE [LARGE SCALE GENOMIC DNA]</scope>
    <source>
        <strain evidence="1">COMA1</strain>
    </source>
</reference>
<gene>
    <name evidence="1" type="ORF">COMA1_40274</name>
</gene>
<dbReference type="EMBL" id="CZQA01000010">
    <property type="protein sequence ID" value="CUS37822.1"/>
    <property type="molecule type" value="Genomic_DNA"/>
</dbReference>
<keyword evidence="2" id="KW-1185">Reference proteome</keyword>
<protein>
    <submittedName>
        <fullName evidence="1">Uncharacterized protein</fullName>
    </submittedName>
</protein>
<evidence type="ECO:0000313" key="1">
    <source>
        <dbReference type="EMBL" id="CUS37822.1"/>
    </source>
</evidence>
<proteinExistence type="predicted"/>
<dbReference type="Proteomes" id="UP000199032">
    <property type="component" value="Unassembled WGS sequence"/>
</dbReference>
<organism evidence="1 2">
    <name type="scientific">Candidatus Nitrospira nitrosa</name>
    <dbReference type="NCBI Taxonomy" id="1742972"/>
    <lineage>
        <taxon>Bacteria</taxon>
        <taxon>Pseudomonadati</taxon>
        <taxon>Nitrospirota</taxon>
        <taxon>Nitrospiria</taxon>
        <taxon>Nitrospirales</taxon>
        <taxon>Nitrospiraceae</taxon>
        <taxon>Nitrospira</taxon>
    </lineage>
</organism>
<name>A0A0S4LLL0_9BACT</name>
<dbReference type="AlphaFoldDB" id="A0A0S4LLL0"/>
<accession>A0A0S4LLL0</accession>
<evidence type="ECO:0000313" key="2">
    <source>
        <dbReference type="Proteomes" id="UP000199032"/>
    </source>
</evidence>